<dbReference type="PROSITE" id="PS00434">
    <property type="entry name" value="HSF_DOMAIN"/>
    <property type="match status" value="1"/>
</dbReference>
<feature type="compositionally biased region" description="Gly residues" evidence="5">
    <location>
        <begin position="478"/>
        <end position="488"/>
    </location>
</feature>
<keyword evidence="2 7" id="KW-0238">DNA-binding</keyword>
<dbReference type="InterPro" id="IPR036388">
    <property type="entry name" value="WH-like_DNA-bd_sf"/>
</dbReference>
<dbReference type="InterPro" id="IPR036390">
    <property type="entry name" value="WH_DNA-bd_sf"/>
</dbReference>
<dbReference type="GO" id="GO:0003700">
    <property type="term" value="F:DNA-binding transcription factor activity"/>
    <property type="evidence" value="ECO:0007669"/>
    <property type="project" value="InterPro"/>
</dbReference>
<dbReference type="AlphaFoldDB" id="A0AAI9VFC6"/>
<dbReference type="PANTHER" id="PTHR10015:SF396">
    <property type="entry name" value="FLOCCULATION SUPPRESSION PROTEIN"/>
    <property type="match status" value="1"/>
</dbReference>
<dbReference type="PANTHER" id="PTHR10015">
    <property type="entry name" value="HEAT SHOCK TRANSCRIPTION FACTOR"/>
    <property type="match status" value="1"/>
</dbReference>
<dbReference type="Gene3D" id="1.10.10.10">
    <property type="entry name" value="Winged helix-like DNA-binding domain superfamily/Winged helix DNA-binding domain"/>
    <property type="match status" value="1"/>
</dbReference>
<feature type="compositionally biased region" description="Polar residues" evidence="5">
    <location>
        <begin position="149"/>
        <end position="166"/>
    </location>
</feature>
<evidence type="ECO:0000256" key="5">
    <source>
        <dbReference type="SAM" id="MobiDB-lite"/>
    </source>
</evidence>
<dbReference type="GO" id="GO:0005634">
    <property type="term" value="C:nucleus"/>
    <property type="evidence" value="ECO:0007669"/>
    <property type="project" value="UniProtKB-SubCell"/>
</dbReference>
<dbReference type="SUPFAM" id="SSF46785">
    <property type="entry name" value="Winged helix' DNA-binding domain"/>
    <property type="match status" value="1"/>
</dbReference>
<feature type="compositionally biased region" description="Polar residues" evidence="5">
    <location>
        <begin position="573"/>
        <end position="586"/>
    </location>
</feature>
<feature type="compositionally biased region" description="Basic and acidic residues" evidence="5">
    <location>
        <begin position="618"/>
        <end position="629"/>
    </location>
</feature>
<feature type="compositionally biased region" description="Low complexity" evidence="5">
    <location>
        <begin position="131"/>
        <end position="143"/>
    </location>
</feature>
<evidence type="ECO:0000256" key="2">
    <source>
        <dbReference type="ARBA" id="ARBA00023125"/>
    </source>
</evidence>
<protein>
    <submittedName>
        <fullName evidence="7">HSF-type DNA-binding protein</fullName>
    </submittedName>
</protein>
<evidence type="ECO:0000313" key="7">
    <source>
        <dbReference type="EMBL" id="KAK1481430.1"/>
    </source>
</evidence>
<dbReference type="GO" id="GO:0043565">
    <property type="term" value="F:sequence-specific DNA binding"/>
    <property type="evidence" value="ECO:0007669"/>
    <property type="project" value="InterPro"/>
</dbReference>
<dbReference type="FunFam" id="1.10.10.10:FF:000229">
    <property type="entry name" value="HSF-type DNA-binding domain protein"/>
    <property type="match status" value="1"/>
</dbReference>
<dbReference type="Proteomes" id="UP001239213">
    <property type="component" value="Unassembled WGS sequence"/>
</dbReference>
<comment type="similarity">
    <text evidence="4">Belongs to the HSF family.</text>
</comment>
<sequence length="669" mass="72882">PIPLSSSARIAAEPARIVYTVLRSHEVRQAPQPFPQTHRDRLDTAPTLSPVFPAIPKTAFSSQFIAPLSLELTGFLRLTEGMATVTESPQRAPLPANGHADLIPNRIVPIPTPTPTIQMSAPSPGEPMEITSSNNASTTSPSSKHNDTDANGASKHTSPTDQSANNSIAMPAAPAAAAAAVHQPKIVQTAFIHKLYSMLEDPSIQHLISWSASAESFVMSPSADFSKVLAQYFKHTNISSFVRQLNMYGFHKVSDVFHTTNPETALWEFKHGNGNFKRGDLVGLREIKRRASRHALVHREYPNSKPSPSQPGTPSEPMPPPSDGSEMRMPGLEHTLYDLSMRLQRSEENAHYMHIKQQAVMETMSRLLQFNQELSRTVLSLVPSPDNPVHRDVLNLQSEMARQAEMLRTIDDPQESPFSSSRAYFTNVENAPVSPRQLPQDDPRRNANLAVPQPRGQNFYRPPVPSNLSISTRRPYGSIGGGSVGGGSVPQASSPLRGAPPPPPPGPHPLAQVEPPPGSLARRHTSADIRAHGWQPSAPPPPFASGPPSGPPSGPWPSSPSRLAPEDQRLRESLSTYSLQNATQVRPLSRPTTPPGAPFSNGGGGDTFGNWSWNSANRDNKNLAIRDHSGPPTRRGSMAHILNPTDTAERDDEDEDPRGDDDRKRKRMQ</sequence>
<organism evidence="7 8">
    <name type="scientific">Colletotrichum cuscutae</name>
    <dbReference type="NCBI Taxonomy" id="1209917"/>
    <lineage>
        <taxon>Eukaryota</taxon>
        <taxon>Fungi</taxon>
        <taxon>Dikarya</taxon>
        <taxon>Ascomycota</taxon>
        <taxon>Pezizomycotina</taxon>
        <taxon>Sordariomycetes</taxon>
        <taxon>Hypocreomycetidae</taxon>
        <taxon>Glomerellales</taxon>
        <taxon>Glomerellaceae</taxon>
        <taxon>Colletotrichum</taxon>
        <taxon>Colletotrichum acutatum species complex</taxon>
    </lineage>
</organism>
<feature type="compositionally biased region" description="Pro residues" evidence="5">
    <location>
        <begin position="537"/>
        <end position="558"/>
    </location>
</feature>
<dbReference type="Pfam" id="PF00447">
    <property type="entry name" value="HSF_DNA-bind"/>
    <property type="match status" value="1"/>
</dbReference>
<name>A0AAI9VFC6_9PEZI</name>
<feature type="region of interest" description="Disordered" evidence="5">
    <location>
        <begin position="429"/>
        <end position="669"/>
    </location>
</feature>
<keyword evidence="3" id="KW-0539">Nucleus</keyword>
<evidence type="ECO:0000256" key="1">
    <source>
        <dbReference type="ARBA" id="ARBA00004123"/>
    </source>
</evidence>
<feature type="compositionally biased region" description="Pro residues" evidence="5">
    <location>
        <begin position="308"/>
        <end position="322"/>
    </location>
</feature>
<comment type="caution">
    <text evidence="7">The sequence shown here is derived from an EMBL/GenBank/DDBJ whole genome shotgun (WGS) entry which is preliminary data.</text>
</comment>
<feature type="region of interest" description="Disordered" evidence="5">
    <location>
        <begin position="294"/>
        <end position="329"/>
    </location>
</feature>
<dbReference type="EMBL" id="MPDP01000101">
    <property type="protein sequence ID" value="KAK1481430.1"/>
    <property type="molecule type" value="Genomic_DNA"/>
</dbReference>
<evidence type="ECO:0000256" key="4">
    <source>
        <dbReference type="RuleBase" id="RU004020"/>
    </source>
</evidence>
<dbReference type="SMART" id="SM00415">
    <property type="entry name" value="HSF"/>
    <property type="match status" value="1"/>
</dbReference>
<dbReference type="PRINTS" id="PR00056">
    <property type="entry name" value="HSFDOMAIN"/>
</dbReference>
<feature type="compositionally biased region" description="Acidic residues" evidence="5">
    <location>
        <begin position="649"/>
        <end position="659"/>
    </location>
</feature>
<reference evidence="7" key="1">
    <citation type="submission" date="2016-11" db="EMBL/GenBank/DDBJ databases">
        <title>The genome sequence of Colletotrichum cuscutae.</title>
        <authorList>
            <person name="Baroncelli R."/>
        </authorList>
    </citation>
    <scope>NUCLEOTIDE SEQUENCE</scope>
    <source>
        <strain evidence="7">IMI 304802</strain>
    </source>
</reference>
<evidence type="ECO:0000259" key="6">
    <source>
        <dbReference type="PROSITE" id="PS00434"/>
    </source>
</evidence>
<feature type="region of interest" description="Disordered" evidence="5">
    <location>
        <begin position="112"/>
        <end position="166"/>
    </location>
</feature>
<proteinExistence type="inferred from homology"/>
<feature type="non-terminal residue" evidence="7">
    <location>
        <position position="1"/>
    </location>
</feature>
<keyword evidence="8" id="KW-1185">Reference proteome</keyword>
<evidence type="ECO:0000313" key="8">
    <source>
        <dbReference type="Proteomes" id="UP001239213"/>
    </source>
</evidence>
<evidence type="ECO:0000256" key="3">
    <source>
        <dbReference type="ARBA" id="ARBA00023242"/>
    </source>
</evidence>
<feature type="compositionally biased region" description="Pro residues" evidence="5">
    <location>
        <begin position="498"/>
        <end position="518"/>
    </location>
</feature>
<feature type="domain" description="HSF-type DNA-binding" evidence="6">
    <location>
        <begin position="229"/>
        <end position="253"/>
    </location>
</feature>
<dbReference type="InterPro" id="IPR000232">
    <property type="entry name" value="HSF_DNA-bd"/>
</dbReference>
<gene>
    <name evidence="7" type="ORF">CCUS01_04543</name>
</gene>
<comment type="subcellular location">
    <subcellularLocation>
        <location evidence="1">Nucleus</location>
    </subcellularLocation>
</comment>
<accession>A0AAI9VFC6</accession>